<dbReference type="AlphaFoldDB" id="A0A7W3JLD4"/>
<keyword evidence="1" id="KW-0472">Membrane</keyword>
<sequence>MTFVQTEVNLSSAITVDRKAALVVFRSKTVVAICVGIALILGVLVWIQMTGALAIFFDPEPEADLSTSASRLPGVR</sequence>
<organism evidence="3 5">
    <name type="scientific">Frigoribacterium faeni</name>
    <dbReference type="NCBI Taxonomy" id="145483"/>
    <lineage>
        <taxon>Bacteria</taxon>
        <taxon>Bacillati</taxon>
        <taxon>Actinomycetota</taxon>
        <taxon>Actinomycetes</taxon>
        <taxon>Micrococcales</taxon>
        <taxon>Microbacteriaceae</taxon>
        <taxon>Frigoribacterium</taxon>
    </lineage>
</organism>
<evidence type="ECO:0000256" key="1">
    <source>
        <dbReference type="SAM" id="Phobius"/>
    </source>
</evidence>
<keyword evidence="1" id="KW-0812">Transmembrane</keyword>
<reference evidence="3 5" key="2">
    <citation type="submission" date="2020-07" db="EMBL/GenBank/DDBJ databases">
        <title>Sequencing the genomes of 1000 actinobacteria strains.</title>
        <authorList>
            <person name="Klenk H.-P."/>
        </authorList>
    </citation>
    <scope>NUCLEOTIDE SEQUENCE [LARGE SCALE GENOMIC DNA]</scope>
    <source>
        <strain evidence="3 5">DSM 10309</strain>
    </source>
</reference>
<dbReference type="OrthoDB" id="9954975at2"/>
<keyword evidence="1" id="KW-1133">Transmembrane helix</keyword>
<dbReference type="RefSeq" id="WP_146854260.1">
    <property type="nucleotide sequence ID" value="NZ_BAAAHR010000003.1"/>
</dbReference>
<evidence type="ECO:0000313" key="5">
    <source>
        <dbReference type="Proteomes" id="UP000522688"/>
    </source>
</evidence>
<dbReference type="EMBL" id="JACGWW010000013">
    <property type="protein sequence ID" value="MBA8814943.1"/>
    <property type="molecule type" value="Genomic_DNA"/>
</dbReference>
<dbReference type="Proteomes" id="UP000321154">
    <property type="component" value="Unassembled WGS sequence"/>
</dbReference>
<feature type="transmembrane region" description="Helical" evidence="1">
    <location>
        <begin position="29"/>
        <end position="57"/>
    </location>
</feature>
<proteinExistence type="predicted"/>
<evidence type="ECO:0000313" key="2">
    <source>
        <dbReference type="EMBL" id="GEK83026.1"/>
    </source>
</evidence>
<name>A0A7W3JLD4_9MICO</name>
<dbReference type="EMBL" id="BJUV01000010">
    <property type="protein sequence ID" value="GEK83026.1"/>
    <property type="molecule type" value="Genomic_DNA"/>
</dbReference>
<evidence type="ECO:0000313" key="4">
    <source>
        <dbReference type="Proteomes" id="UP000321154"/>
    </source>
</evidence>
<protein>
    <submittedName>
        <fullName evidence="3">Uncharacterized protein</fullName>
    </submittedName>
</protein>
<evidence type="ECO:0000313" key="3">
    <source>
        <dbReference type="EMBL" id="MBA8814943.1"/>
    </source>
</evidence>
<reference evidence="2 4" key="1">
    <citation type="submission" date="2019-07" db="EMBL/GenBank/DDBJ databases">
        <title>Whole genome shotgun sequence of Frigoribacterium faeni NBRC 103066.</title>
        <authorList>
            <person name="Hosoyama A."/>
            <person name="Uohara A."/>
            <person name="Ohji S."/>
            <person name="Ichikawa N."/>
        </authorList>
    </citation>
    <scope>NUCLEOTIDE SEQUENCE [LARGE SCALE GENOMIC DNA]</scope>
    <source>
        <strain evidence="2 4">NBRC 103066</strain>
    </source>
</reference>
<dbReference type="Proteomes" id="UP000522688">
    <property type="component" value="Unassembled WGS sequence"/>
</dbReference>
<gene>
    <name evidence="3" type="ORF">FB463_003220</name>
    <name evidence="2" type="ORF">FFA01_13350</name>
</gene>
<keyword evidence="4" id="KW-1185">Reference proteome</keyword>
<accession>A0A7W3JLD4</accession>
<comment type="caution">
    <text evidence="3">The sequence shown here is derived from an EMBL/GenBank/DDBJ whole genome shotgun (WGS) entry which is preliminary data.</text>
</comment>